<evidence type="ECO:0000256" key="1">
    <source>
        <dbReference type="ARBA" id="ARBA00022475"/>
    </source>
</evidence>
<gene>
    <name evidence="10" type="ORF">LZC94_41910</name>
</gene>
<dbReference type="InterPro" id="IPR050256">
    <property type="entry name" value="Glycosyltransferase_2"/>
</dbReference>
<evidence type="ECO:0000256" key="3">
    <source>
        <dbReference type="ARBA" id="ARBA00022679"/>
    </source>
</evidence>
<dbReference type="SUPFAM" id="SSF53448">
    <property type="entry name" value="Nucleotide-diphospho-sugar transferases"/>
    <property type="match status" value="1"/>
</dbReference>
<evidence type="ECO:0000256" key="5">
    <source>
        <dbReference type="ARBA" id="ARBA00022985"/>
    </source>
</evidence>
<dbReference type="CDD" id="cd04187">
    <property type="entry name" value="DPM1_like_bac"/>
    <property type="match status" value="1"/>
</dbReference>
<dbReference type="RefSeq" id="WP_394823990.1">
    <property type="nucleotide sequence ID" value="NZ_CP089984.1"/>
</dbReference>
<dbReference type="EMBL" id="CP089984">
    <property type="protein sequence ID" value="WXB14370.1"/>
    <property type="molecule type" value="Genomic_DNA"/>
</dbReference>
<dbReference type="Pfam" id="PF00535">
    <property type="entry name" value="Glycos_transf_2"/>
    <property type="match status" value="1"/>
</dbReference>
<reference evidence="10 11" key="1">
    <citation type="submission" date="2021-12" db="EMBL/GenBank/DDBJ databases">
        <title>Discovery of the Pendulisporaceae a myxobacterial family with distinct sporulation behavior and unique specialized metabolism.</title>
        <authorList>
            <person name="Garcia R."/>
            <person name="Popoff A."/>
            <person name="Bader C.D."/>
            <person name="Loehr J."/>
            <person name="Walesch S."/>
            <person name="Walt C."/>
            <person name="Boldt J."/>
            <person name="Bunk B."/>
            <person name="Haeckl F.J.F.P.J."/>
            <person name="Gunesch A.P."/>
            <person name="Birkelbach J."/>
            <person name="Nuebel U."/>
            <person name="Pietschmann T."/>
            <person name="Bach T."/>
            <person name="Mueller R."/>
        </authorList>
    </citation>
    <scope>NUCLEOTIDE SEQUENCE [LARGE SCALE GENOMIC DNA]</scope>
    <source>
        <strain evidence="10 11">MSr11954</strain>
    </source>
</reference>
<evidence type="ECO:0000256" key="6">
    <source>
        <dbReference type="ARBA" id="ARBA00022989"/>
    </source>
</evidence>
<name>A0ABZ2LZ31_9BACT</name>
<keyword evidence="11" id="KW-1185">Reference proteome</keyword>
<keyword evidence="3" id="KW-0808">Transferase</keyword>
<evidence type="ECO:0000256" key="2">
    <source>
        <dbReference type="ARBA" id="ARBA00022676"/>
    </source>
</evidence>
<organism evidence="10 11">
    <name type="scientific">Pendulispora albinea</name>
    <dbReference type="NCBI Taxonomy" id="2741071"/>
    <lineage>
        <taxon>Bacteria</taxon>
        <taxon>Pseudomonadati</taxon>
        <taxon>Myxococcota</taxon>
        <taxon>Myxococcia</taxon>
        <taxon>Myxococcales</taxon>
        <taxon>Sorangiineae</taxon>
        <taxon>Pendulisporaceae</taxon>
        <taxon>Pendulispora</taxon>
    </lineage>
</organism>
<feature type="transmembrane region" description="Helical" evidence="8">
    <location>
        <begin position="240"/>
        <end position="259"/>
    </location>
</feature>
<dbReference type="PANTHER" id="PTHR48090">
    <property type="entry name" value="UNDECAPRENYL-PHOSPHATE 4-DEOXY-4-FORMAMIDO-L-ARABINOSE TRANSFERASE-RELATED"/>
    <property type="match status" value="1"/>
</dbReference>
<feature type="domain" description="Glycosyltransferase 2-like" evidence="9">
    <location>
        <begin position="15"/>
        <end position="173"/>
    </location>
</feature>
<dbReference type="InterPro" id="IPR001173">
    <property type="entry name" value="Glyco_trans_2-like"/>
</dbReference>
<keyword evidence="1" id="KW-1003">Cell membrane</keyword>
<dbReference type="InterPro" id="IPR029044">
    <property type="entry name" value="Nucleotide-diphossugar_trans"/>
</dbReference>
<dbReference type="PANTHER" id="PTHR48090:SF3">
    <property type="entry name" value="UNDECAPRENYL-PHOSPHATE 4-DEOXY-4-FORMAMIDO-L-ARABINOSE TRANSFERASE"/>
    <property type="match status" value="1"/>
</dbReference>
<sequence>MSVLSTDRAPTPLISVVVPVYNEGNNLEALHARLESVAASMENAAWEYLFVNDGSTDHSLLTLQSLARKHQNVKVIDMSRNFGKELALTAGVAYSKGHAIVCIDADLQHPPEVITQLVAAWRKGAEVVVAVRRSTEQKAILRRLSSRVFNSISTRLSETKSVAGGTDFRLLDRRVRDALLLLGERRRLFRGLVDWLGFERAYIEFDAAERWQGRPTYSFSKLWDLAIDGILAHSSLPLRILLYLGVLITFASGISLVWMQVSYDLVSPRFLYTPLARAVVFNTLLNGIVLTALGILGLYVSRIHTEVLGRPLYTVRATLNLEQQPPTPPALKHPLDGFPR</sequence>
<keyword evidence="5" id="KW-0448">Lipopolysaccharide biosynthesis</keyword>
<evidence type="ECO:0000259" key="9">
    <source>
        <dbReference type="Pfam" id="PF00535"/>
    </source>
</evidence>
<proteinExistence type="predicted"/>
<evidence type="ECO:0000313" key="10">
    <source>
        <dbReference type="EMBL" id="WXB14370.1"/>
    </source>
</evidence>
<dbReference type="Proteomes" id="UP001370348">
    <property type="component" value="Chromosome"/>
</dbReference>
<dbReference type="Gene3D" id="3.90.550.10">
    <property type="entry name" value="Spore Coat Polysaccharide Biosynthesis Protein SpsA, Chain A"/>
    <property type="match status" value="1"/>
</dbReference>
<evidence type="ECO:0000313" key="11">
    <source>
        <dbReference type="Proteomes" id="UP001370348"/>
    </source>
</evidence>
<feature type="transmembrane region" description="Helical" evidence="8">
    <location>
        <begin position="279"/>
        <end position="300"/>
    </location>
</feature>
<evidence type="ECO:0000256" key="4">
    <source>
        <dbReference type="ARBA" id="ARBA00022692"/>
    </source>
</evidence>
<keyword evidence="4 8" id="KW-0812">Transmembrane</keyword>
<evidence type="ECO:0000256" key="8">
    <source>
        <dbReference type="SAM" id="Phobius"/>
    </source>
</evidence>
<evidence type="ECO:0000256" key="7">
    <source>
        <dbReference type="ARBA" id="ARBA00023136"/>
    </source>
</evidence>
<keyword evidence="6 8" id="KW-1133">Transmembrane helix</keyword>
<keyword evidence="7 8" id="KW-0472">Membrane</keyword>
<keyword evidence="2" id="KW-0328">Glycosyltransferase</keyword>
<accession>A0ABZ2LZ31</accession>
<protein>
    <submittedName>
        <fullName evidence="10">Glycosyltransferase family 2 protein</fullName>
    </submittedName>
</protein>